<dbReference type="Proteomes" id="UP000521075">
    <property type="component" value="Unassembled WGS sequence"/>
</dbReference>
<gene>
    <name evidence="2" type="ORF">HNR14_001301</name>
</gene>
<protein>
    <submittedName>
        <fullName evidence="2">Ni/Co efflux regulator RcnB</fullName>
    </submittedName>
</protein>
<reference evidence="2 3" key="1">
    <citation type="submission" date="2020-07" db="EMBL/GenBank/DDBJ databases">
        <title>Sequencing the genomes of 1000 actinobacteria strains.</title>
        <authorList>
            <person name="Klenk H.-P."/>
        </authorList>
    </citation>
    <scope>NUCLEOTIDE SEQUENCE [LARGE SCALE GENOMIC DNA]</scope>
    <source>
        <strain evidence="2 3">DSM 15166</strain>
    </source>
</reference>
<feature type="signal peptide" evidence="1">
    <location>
        <begin position="1"/>
        <end position="27"/>
    </location>
</feature>
<organism evidence="2 3">
    <name type="scientific">Leifsonia naganoensis</name>
    <dbReference type="NCBI Taxonomy" id="150025"/>
    <lineage>
        <taxon>Bacteria</taxon>
        <taxon>Bacillati</taxon>
        <taxon>Actinomycetota</taxon>
        <taxon>Actinomycetes</taxon>
        <taxon>Micrococcales</taxon>
        <taxon>Microbacteriaceae</taxon>
        <taxon>Leifsonia</taxon>
    </lineage>
</organism>
<evidence type="ECO:0000313" key="2">
    <source>
        <dbReference type="EMBL" id="NYK09420.1"/>
    </source>
</evidence>
<dbReference type="EMBL" id="JACCHJ010000001">
    <property type="protein sequence ID" value="NYK09420.1"/>
    <property type="molecule type" value="Genomic_DNA"/>
</dbReference>
<proteinExistence type="predicted"/>
<accession>A0A853DTM1</accession>
<dbReference type="RefSeq" id="WP_179700394.1">
    <property type="nucleotide sequence ID" value="NZ_BAAAHA010000003.1"/>
</dbReference>
<evidence type="ECO:0000313" key="3">
    <source>
        <dbReference type="Proteomes" id="UP000521075"/>
    </source>
</evidence>
<keyword evidence="1" id="KW-0732">Signal</keyword>
<dbReference type="AlphaFoldDB" id="A0A853DTM1"/>
<keyword evidence="3" id="KW-1185">Reference proteome</keyword>
<sequence>MRKTLAGVSAALIAATLSVATITPALADTPESQDWSQQREWFSDYGVSAAHQNTLIETLDAGGVIDSMRSGAVPIDEKVIESAEATTTITTFADFSVSVGTVQKPTENPGKAIQPRAIAGCSTYSSGGAVSYQNCQISQSNGTVTMKFKADYSRWASGASISNWREANAVVNYGSATTPDWSFIRSTATVTTPATVTAHSRYTSYNGAGSEELYLSLRVSSTQAWTTTY</sequence>
<feature type="chain" id="PRO_5032278603" evidence="1">
    <location>
        <begin position="28"/>
        <end position="229"/>
    </location>
</feature>
<name>A0A853DTM1_9MICO</name>
<evidence type="ECO:0000256" key="1">
    <source>
        <dbReference type="SAM" id="SignalP"/>
    </source>
</evidence>
<comment type="caution">
    <text evidence="2">The sequence shown here is derived from an EMBL/GenBank/DDBJ whole genome shotgun (WGS) entry which is preliminary data.</text>
</comment>